<feature type="compositionally biased region" description="Low complexity" evidence="2">
    <location>
        <begin position="340"/>
        <end position="354"/>
    </location>
</feature>
<dbReference type="EMBL" id="OB661090">
    <property type="protein sequence ID" value="CAD7227272.1"/>
    <property type="molecule type" value="Genomic_DNA"/>
</dbReference>
<dbReference type="GO" id="GO:0042981">
    <property type="term" value="P:regulation of apoptotic process"/>
    <property type="evidence" value="ECO:0007669"/>
    <property type="project" value="TreeGrafter"/>
</dbReference>
<name>A0A7R8ZMP0_9CRUS</name>
<evidence type="ECO:0000256" key="1">
    <source>
        <dbReference type="ARBA" id="ARBA00022703"/>
    </source>
</evidence>
<evidence type="ECO:0000256" key="2">
    <source>
        <dbReference type="SAM" id="MobiDB-lite"/>
    </source>
</evidence>
<dbReference type="GO" id="GO:0006915">
    <property type="term" value="P:apoptotic process"/>
    <property type="evidence" value="ECO:0007669"/>
    <property type="project" value="UniProtKB-UniRule"/>
</dbReference>
<dbReference type="Gene3D" id="3.10.20.10">
    <property type="match status" value="1"/>
</dbReference>
<evidence type="ECO:0000313" key="3">
    <source>
        <dbReference type="EMBL" id="CAD7227272.1"/>
    </source>
</evidence>
<organism evidence="3">
    <name type="scientific">Cyprideis torosa</name>
    <dbReference type="NCBI Taxonomy" id="163714"/>
    <lineage>
        <taxon>Eukaryota</taxon>
        <taxon>Metazoa</taxon>
        <taxon>Ecdysozoa</taxon>
        <taxon>Arthropoda</taxon>
        <taxon>Crustacea</taxon>
        <taxon>Oligostraca</taxon>
        <taxon>Ostracoda</taxon>
        <taxon>Podocopa</taxon>
        <taxon>Podocopida</taxon>
        <taxon>Cytherocopina</taxon>
        <taxon>Cytheroidea</taxon>
        <taxon>Cytherideidae</taxon>
        <taxon>Cyprideis</taxon>
    </lineage>
</organism>
<dbReference type="Pfam" id="PF02017">
    <property type="entry name" value="CIDE-N"/>
    <property type="match status" value="1"/>
</dbReference>
<dbReference type="PANTHER" id="PTHR12306:SF22">
    <property type="entry name" value="DNAATION FACTOR-RELATED PROTEIN 2, ISOFORM B"/>
    <property type="match status" value="1"/>
</dbReference>
<keyword evidence="1" id="KW-0053">Apoptosis</keyword>
<sequence length="549" mass="58845">MGVDFLAGGLMGVDFLAGGLMGVDFLAGGLTGVNFLLCVLTGVDFLARGLTGVDFLAGGLMGEDFLAGGLTGVNFLLCVLTGADFLARGLTGVDFLAGGLMGVDFLAGGLMGEDFSTRGLTGVDFLAGKEALCITAGEDVKVVTEQDGTEVEDGEYFQSLPDNTAFLLLRRGERWIPPDCSRLDVMAARVIPRAIREAIPALSLMEEAPSWRLTDNRGLITVFMEWDLRSRGEALLDEDRPFLQMTSVGGRGPPGVPPSRGTKRETLINHVQPSAQPPSIRVTDVATHRRSRSTLDSTVHAHVEGRSRSAPAATSEAECDFHCCALHRAEGAHLHGITPSSSPSLSASRAGSSAHRVHFSGNGVRVEESAGNISLRQRSGSTGSKRPFSPNGALPPIPRTIPAGLDSSESEGETTTREEGLTEKYLLLADQVSSEHRSHLTVRDLGVILDRLNSRIAEVSELKRDKHSEDYHSWRIRALVRGEMMKNLGVLYQGNYYLICEYPGPGREHGKGKAKNGKAEGGGPSKAVTGRWWTGSRPSQNRKTVSELL</sequence>
<feature type="compositionally biased region" description="Polar residues" evidence="2">
    <location>
        <begin position="371"/>
        <end position="384"/>
    </location>
</feature>
<dbReference type="PANTHER" id="PTHR12306">
    <property type="entry name" value="CELL DEATH ACTIVATOR CIDE"/>
    <property type="match status" value="1"/>
</dbReference>
<reference evidence="3" key="1">
    <citation type="submission" date="2020-11" db="EMBL/GenBank/DDBJ databases">
        <authorList>
            <person name="Tran Van P."/>
        </authorList>
    </citation>
    <scope>NUCLEOTIDE SEQUENCE</scope>
</reference>
<protein>
    <submittedName>
        <fullName evidence="3">Uncharacterized protein</fullName>
    </submittedName>
</protein>
<feature type="region of interest" description="Disordered" evidence="2">
    <location>
        <begin position="337"/>
        <end position="356"/>
    </location>
</feature>
<dbReference type="SMART" id="SM00266">
    <property type="entry name" value="CAD"/>
    <property type="match status" value="1"/>
</dbReference>
<dbReference type="AlphaFoldDB" id="A0A7R8ZMP0"/>
<dbReference type="SUPFAM" id="SSF141571">
    <property type="entry name" value="Pentapeptide repeat-like"/>
    <property type="match status" value="1"/>
</dbReference>
<feature type="region of interest" description="Disordered" evidence="2">
    <location>
        <begin position="288"/>
        <end position="314"/>
    </location>
</feature>
<proteinExistence type="predicted"/>
<gene>
    <name evidence="3" type="ORF">CTOB1V02_LOCUS5180</name>
</gene>
<accession>A0A7R8ZMP0</accession>
<feature type="region of interest" description="Disordered" evidence="2">
    <location>
        <begin position="361"/>
        <end position="420"/>
    </location>
</feature>
<dbReference type="SUPFAM" id="SSF54277">
    <property type="entry name" value="CAD &amp; PB1 domains"/>
    <property type="match status" value="1"/>
</dbReference>
<dbReference type="InterPro" id="IPR003508">
    <property type="entry name" value="CIDE-N_dom"/>
</dbReference>
<feature type="region of interest" description="Disordered" evidence="2">
    <location>
        <begin position="507"/>
        <end position="549"/>
    </location>
</feature>
<dbReference type="OrthoDB" id="6475906at2759"/>
<dbReference type="Gene3D" id="2.160.20.80">
    <property type="entry name" value="E3 ubiquitin-protein ligase SopA"/>
    <property type="match status" value="1"/>
</dbReference>
<dbReference type="PROSITE" id="PS51135">
    <property type="entry name" value="CIDE_N"/>
    <property type="match status" value="1"/>
</dbReference>